<protein>
    <recommendedName>
        <fullName evidence="1">C2 domain-containing protein</fullName>
    </recommendedName>
</protein>
<dbReference type="PANTHER" id="PTHR38365">
    <property type="entry name" value="C2 DOMAIN-CONTAINING PROTEIN-RELATED"/>
    <property type="match status" value="1"/>
</dbReference>
<proteinExistence type="predicted"/>
<evidence type="ECO:0000313" key="3">
    <source>
        <dbReference type="Proteomes" id="UP001367508"/>
    </source>
</evidence>
<dbReference type="SUPFAM" id="SSF49562">
    <property type="entry name" value="C2 domain (Calcium/lipid-binding domain, CaLB)"/>
    <property type="match status" value="1"/>
</dbReference>
<evidence type="ECO:0000259" key="1">
    <source>
        <dbReference type="Pfam" id="PF00168"/>
    </source>
</evidence>
<evidence type="ECO:0000313" key="2">
    <source>
        <dbReference type="EMBL" id="KAK7320620.1"/>
    </source>
</evidence>
<organism evidence="2 3">
    <name type="scientific">Canavalia gladiata</name>
    <name type="common">Sword bean</name>
    <name type="synonym">Dolichos gladiatus</name>
    <dbReference type="NCBI Taxonomy" id="3824"/>
    <lineage>
        <taxon>Eukaryota</taxon>
        <taxon>Viridiplantae</taxon>
        <taxon>Streptophyta</taxon>
        <taxon>Embryophyta</taxon>
        <taxon>Tracheophyta</taxon>
        <taxon>Spermatophyta</taxon>
        <taxon>Magnoliopsida</taxon>
        <taxon>eudicotyledons</taxon>
        <taxon>Gunneridae</taxon>
        <taxon>Pentapetalae</taxon>
        <taxon>rosids</taxon>
        <taxon>fabids</taxon>
        <taxon>Fabales</taxon>
        <taxon>Fabaceae</taxon>
        <taxon>Papilionoideae</taxon>
        <taxon>50 kb inversion clade</taxon>
        <taxon>NPAAA clade</taxon>
        <taxon>indigoferoid/millettioid clade</taxon>
        <taxon>Phaseoleae</taxon>
        <taxon>Canavalia</taxon>
    </lineage>
</organism>
<dbReference type="InterPro" id="IPR000008">
    <property type="entry name" value="C2_dom"/>
</dbReference>
<comment type="caution">
    <text evidence="2">The sequence shown here is derived from an EMBL/GenBank/DDBJ whole genome shotgun (WGS) entry which is preliminary data.</text>
</comment>
<accession>A0AAN9KMU0</accession>
<name>A0AAN9KMU0_CANGL</name>
<keyword evidence="3" id="KW-1185">Reference proteome</keyword>
<sequence length="151" mass="16774">MENGSPSLGKSPVSLQVKIFHAEGIDEPSLHPSVMSRIYCVVLWVRPSKEFYTNAVLGLLDPVWNKEGTIYLENYPGEYAFLNLEVVRLNSVNDPVTSNGIVVVGRARIPLPKKINSTKLGRFGLVRVVEGRCRGEGHIVLSMELNQQVQT</sequence>
<feature type="domain" description="C2" evidence="1">
    <location>
        <begin position="14"/>
        <end position="115"/>
    </location>
</feature>
<dbReference type="EMBL" id="JAYMYQ010000007">
    <property type="protein sequence ID" value="KAK7320620.1"/>
    <property type="molecule type" value="Genomic_DNA"/>
</dbReference>
<dbReference type="Pfam" id="PF00168">
    <property type="entry name" value="C2"/>
    <property type="match status" value="1"/>
</dbReference>
<dbReference type="InterPro" id="IPR035892">
    <property type="entry name" value="C2_domain_sf"/>
</dbReference>
<reference evidence="2 3" key="1">
    <citation type="submission" date="2024-01" db="EMBL/GenBank/DDBJ databases">
        <title>The genomes of 5 underutilized Papilionoideae crops provide insights into root nodulation and disease resistanc.</title>
        <authorList>
            <person name="Jiang F."/>
        </authorList>
    </citation>
    <scope>NUCLEOTIDE SEQUENCE [LARGE SCALE GENOMIC DNA]</scope>
    <source>
        <strain evidence="2">LVBAO_FW01</strain>
        <tissue evidence="2">Leaves</tissue>
    </source>
</reference>
<dbReference type="Proteomes" id="UP001367508">
    <property type="component" value="Unassembled WGS sequence"/>
</dbReference>
<gene>
    <name evidence="2" type="ORF">VNO77_30260</name>
</gene>
<dbReference type="Gene3D" id="2.60.40.150">
    <property type="entry name" value="C2 domain"/>
    <property type="match status" value="1"/>
</dbReference>
<dbReference type="PANTHER" id="PTHR38365:SF1">
    <property type="entry name" value="C2 DOMAIN-CONTAINING PROTEIN"/>
    <property type="match status" value="1"/>
</dbReference>
<dbReference type="CDD" id="cd00030">
    <property type="entry name" value="C2"/>
    <property type="match status" value="1"/>
</dbReference>
<dbReference type="AlphaFoldDB" id="A0AAN9KMU0"/>